<dbReference type="InterPro" id="IPR001034">
    <property type="entry name" value="DeoR_HTH"/>
</dbReference>
<name>A0A1H2PLM8_9BURK</name>
<evidence type="ECO:0000313" key="7">
    <source>
        <dbReference type="Proteomes" id="UP000243719"/>
    </source>
</evidence>
<dbReference type="PRINTS" id="PR00037">
    <property type="entry name" value="HTHLACR"/>
</dbReference>
<dbReference type="SUPFAM" id="SSF100950">
    <property type="entry name" value="NagB/RpiA/CoA transferase-like"/>
    <property type="match status" value="1"/>
</dbReference>
<dbReference type="InterPro" id="IPR018356">
    <property type="entry name" value="Tscrpt_reg_HTH_DeoR_CS"/>
</dbReference>
<dbReference type="SUPFAM" id="SSF46785">
    <property type="entry name" value="Winged helix' DNA-binding domain"/>
    <property type="match status" value="1"/>
</dbReference>
<dbReference type="GO" id="GO:0003700">
    <property type="term" value="F:DNA-binding transcription factor activity"/>
    <property type="evidence" value="ECO:0007669"/>
    <property type="project" value="InterPro"/>
</dbReference>
<dbReference type="InterPro" id="IPR050313">
    <property type="entry name" value="Carb_Metab_HTH_regulators"/>
</dbReference>
<evidence type="ECO:0000256" key="2">
    <source>
        <dbReference type="ARBA" id="ARBA00023015"/>
    </source>
</evidence>
<dbReference type="GO" id="GO:0003677">
    <property type="term" value="F:DNA binding"/>
    <property type="evidence" value="ECO:0007669"/>
    <property type="project" value="UniProtKB-KW"/>
</dbReference>
<evidence type="ECO:0000313" key="6">
    <source>
        <dbReference type="EMBL" id="SDV47347.1"/>
    </source>
</evidence>
<evidence type="ECO:0000256" key="3">
    <source>
        <dbReference type="ARBA" id="ARBA00023125"/>
    </source>
</evidence>
<evidence type="ECO:0000256" key="4">
    <source>
        <dbReference type="ARBA" id="ARBA00023163"/>
    </source>
</evidence>
<dbReference type="Pfam" id="PF00455">
    <property type="entry name" value="DeoRC"/>
    <property type="match status" value="1"/>
</dbReference>
<dbReference type="RefSeq" id="WP_091905871.1">
    <property type="nucleotide sequence ID" value="NZ_FNLO01000002.1"/>
</dbReference>
<organism evidence="6 7">
    <name type="scientific">Chitinasiproducens palmae</name>
    <dbReference type="NCBI Taxonomy" id="1770053"/>
    <lineage>
        <taxon>Bacteria</taxon>
        <taxon>Pseudomonadati</taxon>
        <taxon>Pseudomonadota</taxon>
        <taxon>Betaproteobacteria</taxon>
        <taxon>Burkholderiales</taxon>
        <taxon>Burkholderiaceae</taxon>
        <taxon>Chitinasiproducens</taxon>
    </lineage>
</organism>
<gene>
    <name evidence="6" type="ORF">SAMN05216551_102503</name>
</gene>
<dbReference type="STRING" id="1770053.SAMN05216551_102503"/>
<feature type="domain" description="HTH deoR-type" evidence="5">
    <location>
        <begin position="3"/>
        <end position="58"/>
    </location>
</feature>
<sequence>MLQEIRLKRITALLASLQQVSTERVAQDLGVSRETVRRDVLQLEAQGSLRRVHGGIVALTESHPEPPLAVRRTARAAEKRAIARAALRLVEPGQTLFIDAGSTTALLAEALAVVHGLRVLTNGVELARRLNDQAARRVGIETILLGGRLDDDGIATYGDITVAEVHRYRADLAMLSPVGISAQHGASSYALHEAVVARAMVSCAARCVILADHSKLGQTSRSIYAMPEQVGALVTDARGAQDATAHSFRQAGCEVVVA</sequence>
<evidence type="ECO:0000256" key="1">
    <source>
        <dbReference type="ARBA" id="ARBA00022491"/>
    </source>
</evidence>
<dbReference type="OrthoDB" id="9814815at2"/>
<evidence type="ECO:0000259" key="5">
    <source>
        <dbReference type="PROSITE" id="PS51000"/>
    </source>
</evidence>
<keyword evidence="4" id="KW-0804">Transcription</keyword>
<keyword evidence="1" id="KW-0678">Repressor</keyword>
<dbReference type="InterPro" id="IPR036388">
    <property type="entry name" value="WH-like_DNA-bd_sf"/>
</dbReference>
<dbReference type="PROSITE" id="PS00894">
    <property type="entry name" value="HTH_DEOR_1"/>
    <property type="match status" value="1"/>
</dbReference>
<dbReference type="PROSITE" id="PS51000">
    <property type="entry name" value="HTH_DEOR_2"/>
    <property type="match status" value="1"/>
</dbReference>
<dbReference type="SMART" id="SM01134">
    <property type="entry name" value="DeoRC"/>
    <property type="match status" value="1"/>
</dbReference>
<keyword evidence="3 6" id="KW-0238">DNA-binding</keyword>
<keyword evidence="2" id="KW-0805">Transcription regulation</keyword>
<reference evidence="7" key="1">
    <citation type="submission" date="2016-09" db="EMBL/GenBank/DDBJ databases">
        <authorList>
            <person name="Varghese N."/>
            <person name="Submissions S."/>
        </authorList>
    </citation>
    <scope>NUCLEOTIDE SEQUENCE [LARGE SCALE GENOMIC DNA]</scope>
    <source>
        <strain evidence="7">JS23</strain>
    </source>
</reference>
<dbReference type="PANTHER" id="PTHR30363:SF4">
    <property type="entry name" value="GLYCEROL-3-PHOSPHATE REGULON REPRESSOR"/>
    <property type="match status" value="1"/>
</dbReference>
<dbReference type="EMBL" id="FNLO01000002">
    <property type="protein sequence ID" value="SDV47347.1"/>
    <property type="molecule type" value="Genomic_DNA"/>
</dbReference>
<dbReference type="InterPro" id="IPR014036">
    <property type="entry name" value="DeoR-like_C"/>
</dbReference>
<accession>A0A1H2PLM8</accession>
<dbReference type="InterPro" id="IPR036390">
    <property type="entry name" value="WH_DNA-bd_sf"/>
</dbReference>
<dbReference type="AlphaFoldDB" id="A0A1H2PLM8"/>
<dbReference type="InterPro" id="IPR037171">
    <property type="entry name" value="NagB/RpiA_transferase-like"/>
</dbReference>
<dbReference type="Gene3D" id="1.10.10.10">
    <property type="entry name" value="Winged helix-like DNA-binding domain superfamily/Winged helix DNA-binding domain"/>
    <property type="match status" value="1"/>
</dbReference>
<dbReference type="Proteomes" id="UP000243719">
    <property type="component" value="Unassembled WGS sequence"/>
</dbReference>
<proteinExistence type="predicted"/>
<dbReference type="PANTHER" id="PTHR30363">
    <property type="entry name" value="HTH-TYPE TRANSCRIPTIONAL REGULATOR SRLR-RELATED"/>
    <property type="match status" value="1"/>
</dbReference>
<keyword evidence="7" id="KW-1185">Reference proteome</keyword>
<dbReference type="Gene3D" id="3.40.50.1360">
    <property type="match status" value="1"/>
</dbReference>
<dbReference type="Pfam" id="PF08220">
    <property type="entry name" value="HTH_DeoR"/>
    <property type="match status" value="1"/>
</dbReference>
<dbReference type="SMART" id="SM00420">
    <property type="entry name" value="HTH_DEOR"/>
    <property type="match status" value="1"/>
</dbReference>
<protein>
    <submittedName>
        <fullName evidence="6">DNA-binding transcriptional regulator of sugar metabolism, DeoR/GlpR family</fullName>
    </submittedName>
</protein>